<reference evidence="2 5" key="2">
    <citation type="journal article" date="2014" name="BMC Genomics">
        <title>An improved genome release (version Mt4.0) for the model legume Medicago truncatula.</title>
        <authorList>
            <person name="Tang H."/>
            <person name="Krishnakumar V."/>
            <person name="Bidwell S."/>
            <person name="Rosen B."/>
            <person name="Chan A."/>
            <person name="Zhou S."/>
            <person name="Gentzbittel L."/>
            <person name="Childs K.L."/>
            <person name="Yandell M."/>
            <person name="Gundlach H."/>
            <person name="Mayer K.F."/>
            <person name="Schwartz D.C."/>
            <person name="Town C.D."/>
        </authorList>
    </citation>
    <scope>GENOME REANNOTATION</scope>
    <source>
        <strain evidence="2">A17</strain>
        <strain evidence="4 5">cv. Jemalong A17</strain>
    </source>
</reference>
<evidence type="ECO:0000259" key="1">
    <source>
        <dbReference type="PROSITE" id="PS50181"/>
    </source>
</evidence>
<reference evidence="6" key="4">
    <citation type="journal article" date="2018" name="Nat. Plants">
        <title>Whole-genome landscape of Medicago truncatula symbiotic genes.</title>
        <authorList>
            <person name="Pecrix Y."/>
            <person name="Staton S.E."/>
            <person name="Sallet E."/>
            <person name="Lelandais-Briere C."/>
            <person name="Moreau S."/>
            <person name="Carrere S."/>
            <person name="Blein T."/>
            <person name="Jardinaud M.F."/>
            <person name="Latrasse D."/>
            <person name="Zouine M."/>
            <person name="Zahm M."/>
            <person name="Kreplak J."/>
            <person name="Mayjonade B."/>
            <person name="Satge C."/>
            <person name="Perez M."/>
            <person name="Cauet S."/>
            <person name="Marande W."/>
            <person name="Chantry-Darmon C."/>
            <person name="Lopez-Roques C."/>
            <person name="Bouchez O."/>
            <person name="Berard A."/>
            <person name="Debelle F."/>
            <person name="Munos S."/>
            <person name="Bendahmane A."/>
            <person name="Berges H."/>
            <person name="Niebel A."/>
            <person name="Buitink J."/>
            <person name="Frugier F."/>
            <person name="Benhamed M."/>
            <person name="Crespi M."/>
            <person name="Gouzy J."/>
            <person name="Gamas P."/>
        </authorList>
    </citation>
    <scope>NUCLEOTIDE SEQUENCE [LARGE SCALE GENOMIC DNA]</scope>
    <source>
        <strain evidence="6">cv. Jemalong A17</strain>
    </source>
</reference>
<dbReference type="SUPFAM" id="SSF81383">
    <property type="entry name" value="F-box domain"/>
    <property type="match status" value="1"/>
</dbReference>
<organism evidence="2 5">
    <name type="scientific">Medicago truncatula</name>
    <name type="common">Barrel medic</name>
    <name type="synonym">Medicago tribuloides</name>
    <dbReference type="NCBI Taxonomy" id="3880"/>
    <lineage>
        <taxon>Eukaryota</taxon>
        <taxon>Viridiplantae</taxon>
        <taxon>Streptophyta</taxon>
        <taxon>Embryophyta</taxon>
        <taxon>Tracheophyta</taxon>
        <taxon>Spermatophyta</taxon>
        <taxon>Magnoliopsida</taxon>
        <taxon>eudicotyledons</taxon>
        <taxon>Gunneridae</taxon>
        <taxon>Pentapetalae</taxon>
        <taxon>rosids</taxon>
        <taxon>fabids</taxon>
        <taxon>Fabales</taxon>
        <taxon>Fabaceae</taxon>
        <taxon>Papilionoideae</taxon>
        <taxon>50 kb inversion clade</taxon>
        <taxon>NPAAA clade</taxon>
        <taxon>Hologalegina</taxon>
        <taxon>IRL clade</taxon>
        <taxon>Trifolieae</taxon>
        <taxon>Medicago</taxon>
    </lineage>
</organism>
<dbReference type="InterPro" id="IPR053781">
    <property type="entry name" value="F-box_AtFBL13-like"/>
</dbReference>
<protein>
    <submittedName>
        <fullName evidence="2">F-box/RNI/FBD-like domain protein</fullName>
    </submittedName>
    <submittedName>
        <fullName evidence="3">Putative F-box domain-containing protein</fullName>
    </submittedName>
</protein>
<reference evidence="4" key="3">
    <citation type="submission" date="2015-04" db="UniProtKB">
        <authorList>
            <consortium name="EnsemblPlants"/>
        </authorList>
    </citation>
    <scope>IDENTIFICATION</scope>
    <source>
        <strain evidence="4">cv. Jemalong A17</strain>
    </source>
</reference>
<reference evidence="3" key="5">
    <citation type="journal article" date="2018" name="Nat. Plants">
        <title>Whole-genome landscape of Medicago truncatula symbiotic genes.</title>
        <authorList>
            <person name="Pecrix Y."/>
            <person name="Gamas P."/>
            <person name="Carrere S."/>
        </authorList>
    </citation>
    <scope>NUCLEOTIDE SEQUENCE</scope>
    <source>
        <tissue evidence="3">Leaves</tissue>
    </source>
</reference>
<dbReference type="STRING" id="3880.A0A072UNY2"/>
<name>A0A072UNY2_MEDTR</name>
<dbReference type="Pfam" id="PF00646">
    <property type="entry name" value="F-box"/>
    <property type="match status" value="1"/>
</dbReference>
<dbReference type="Gene3D" id="1.20.1280.50">
    <property type="match status" value="1"/>
</dbReference>
<dbReference type="CDD" id="cd22160">
    <property type="entry name" value="F-box_AtFBL13-like"/>
    <property type="match status" value="1"/>
</dbReference>
<keyword evidence="5" id="KW-1185">Reference proteome</keyword>
<evidence type="ECO:0000313" key="5">
    <source>
        <dbReference type="Proteomes" id="UP000002051"/>
    </source>
</evidence>
<dbReference type="AlphaFoldDB" id="A0A072UNY2"/>
<evidence type="ECO:0000313" key="3">
    <source>
        <dbReference type="EMBL" id="RHN61903.1"/>
    </source>
</evidence>
<reference evidence="2 5" key="1">
    <citation type="journal article" date="2011" name="Nature">
        <title>The Medicago genome provides insight into the evolution of rhizobial symbioses.</title>
        <authorList>
            <person name="Young N.D."/>
            <person name="Debelle F."/>
            <person name="Oldroyd G.E."/>
            <person name="Geurts R."/>
            <person name="Cannon S.B."/>
            <person name="Udvardi M.K."/>
            <person name="Benedito V.A."/>
            <person name="Mayer K.F."/>
            <person name="Gouzy J."/>
            <person name="Schoof H."/>
            <person name="Van de Peer Y."/>
            <person name="Proost S."/>
            <person name="Cook D.R."/>
            <person name="Meyers B.C."/>
            <person name="Spannagl M."/>
            <person name="Cheung F."/>
            <person name="De Mita S."/>
            <person name="Krishnakumar V."/>
            <person name="Gundlach H."/>
            <person name="Zhou S."/>
            <person name="Mudge J."/>
            <person name="Bharti A.K."/>
            <person name="Murray J.D."/>
            <person name="Naoumkina M.A."/>
            <person name="Rosen B."/>
            <person name="Silverstein K.A."/>
            <person name="Tang H."/>
            <person name="Rombauts S."/>
            <person name="Zhao P.X."/>
            <person name="Zhou P."/>
            <person name="Barbe V."/>
            <person name="Bardou P."/>
            <person name="Bechner M."/>
            <person name="Bellec A."/>
            <person name="Berger A."/>
            <person name="Berges H."/>
            <person name="Bidwell S."/>
            <person name="Bisseling T."/>
            <person name="Choisne N."/>
            <person name="Couloux A."/>
            <person name="Denny R."/>
            <person name="Deshpande S."/>
            <person name="Dai X."/>
            <person name="Doyle J.J."/>
            <person name="Dudez A.M."/>
            <person name="Farmer A.D."/>
            <person name="Fouteau S."/>
            <person name="Franken C."/>
            <person name="Gibelin C."/>
            <person name="Gish J."/>
            <person name="Goldstein S."/>
            <person name="Gonzalez A.J."/>
            <person name="Green P.J."/>
            <person name="Hallab A."/>
            <person name="Hartog M."/>
            <person name="Hua A."/>
            <person name="Humphray S.J."/>
            <person name="Jeong D.H."/>
            <person name="Jing Y."/>
            <person name="Jocker A."/>
            <person name="Kenton S.M."/>
            <person name="Kim D.J."/>
            <person name="Klee K."/>
            <person name="Lai H."/>
            <person name="Lang C."/>
            <person name="Lin S."/>
            <person name="Macmil S.L."/>
            <person name="Magdelenat G."/>
            <person name="Matthews L."/>
            <person name="McCorrison J."/>
            <person name="Monaghan E.L."/>
            <person name="Mun J.H."/>
            <person name="Najar F.Z."/>
            <person name="Nicholson C."/>
            <person name="Noirot C."/>
            <person name="O'Bleness M."/>
            <person name="Paule C.R."/>
            <person name="Poulain J."/>
            <person name="Prion F."/>
            <person name="Qin B."/>
            <person name="Qu C."/>
            <person name="Retzel E.F."/>
            <person name="Riddle C."/>
            <person name="Sallet E."/>
            <person name="Samain S."/>
            <person name="Samson N."/>
            <person name="Sanders I."/>
            <person name="Saurat O."/>
            <person name="Scarpelli C."/>
            <person name="Schiex T."/>
            <person name="Segurens B."/>
            <person name="Severin A.J."/>
            <person name="Sherrier D.J."/>
            <person name="Shi R."/>
            <person name="Sims S."/>
            <person name="Singer S.R."/>
            <person name="Sinharoy S."/>
            <person name="Sterck L."/>
            <person name="Viollet A."/>
            <person name="Wang B.B."/>
            <person name="Wang K."/>
            <person name="Wang M."/>
            <person name="Wang X."/>
            <person name="Warfsmann J."/>
            <person name="Weissenbach J."/>
            <person name="White D.D."/>
            <person name="White J.D."/>
            <person name="Wiley G.B."/>
            <person name="Wincker P."/>
            <person name="Xing Y."/>
            <person name="Yang L."/>
            <person name="Yao Z."/>
            <person name="Ying F."/>
            <person name="Zhai J."/>
            <person name="Zhou L."/>
            <person name="Zuber A."/>
            <person name="Denarie J."/>
            <person name="Dixon R.A."/>
            <person name="May G.D."/>
            <person name="Schwartz D.C."/>
            <person name="Rogers J."/>
            <person name="Quetier F."/>
            <person name="Town C.D."/>
            <person name="Roe B.A."/>
        </authorList>
    </citation>
    <scope>NUCLEOTIDE SEQUENCE [LARGE SCALE GENOMIC DNA]</scope>
    <source>
        <strain evidence="2">A17</strain>
        <strain evidence="4 5">cv. Jemalong A17</strain>
    </source>
</reference>
<dbReference type="Gramene" id="rna24416">
    <property type="protein sequence ID" value="RHN61903.1"/>
    <property type="gene ID" value="gene24416"/>
</dbReference>
<proteinExistence type="predicted"/>
<evidence type="ECO:0000313" key="2">
    <source>
        <dbReference type="EMBL" id="KEH30748.1"/>
    </source>
</evidence>
<dbReference type="InterPro" id="IPR036047">
    <property type="entry name" value="F-box-like_dom_sf"/>
</dbReference>
<evidence type="ECO:0000313" key="6">
    <source>
        <dbReference type="Proteomes" id="UP000265566"/>
    </source>
</evidence>
<dbReference type="EMBL" id="CM001220">
    <property type="protein sequence ID" value="KEH30748.1"/>
    <property type="molecule type" value="Genomic_DNA"/>
</dbReference>
<accession>A0A072UNY2</accession>
<evidence type="ECO:0000313" key="4">
    <source>
        <dbReference type="EnsemblPlants" id="KEH30748"/>
    </source>
</evidence>
<dbReference type="EnsemblPlants" id="KEH30748">
    <property type="protein sequence ID" value="KEH30748"/>
    <property type="gene ID" value="MTR_4g080813"/>
</dbReference>
<dbReference type="HOGENOM" id="CLU_2349958_0_0_1"/>
<dbReference type="Proteomes" id="UP000002051">
    <property type="component" value="Chromosome 4"/>
</dbReference>
<dbReference type="PANTHER" id="PTHR32212">
    <property type="entry name" value="CYCLIN-LIKE F-BOX"/>
    <property type="match status" value="1"/>
</dbReference>
<gene>
    <name evidence="2" type="ordered locus">MTR_4g080813</name>
    <name evidence="3" type="ORF">MtrunA17_Chr4g0041671</name>
</gene>
<dbReference type="Proteomes" id="UP000265566">
    <property type="component" value="Chromosome 4"/>
</dbReference>
<dbReference type="PROSITE" id="PS50181">
    <property type="entry name" value="FBOX"/>
    <property type="match status" value="1"/>
</dbReference>
<dbReference type="PANTHER" id="PTHR32212:SF461">
    <property type="entry name" value="F-BOX DOMAIN-CONTAINING PROTEIN"/>
    <property type="match status" value="1"/>
</dbReference>
<feature type="domain" description="F-box" evidence="1">
    <location>
        <begin position="18"/>
        <end position="54"/>
    </location>
</feature>
<sequence length="97" mass="11462">MSSTDVHKIQRRILGDMNDIISDLPEGVLLHILSLLPIEDVVRTSVLAKKWRYLWTYLSVFDFQIPYPRYDSNHKIRKNVPNCPLRSSWKTTELLEH</sequence>
<dbReference type="InterPro" id="IPR001810">
    <property type="entry name" value="F-box_dom"/>
</dbReference>
<dbReference type="EMBL" id="PSQE01000004">
    <property type="protein sequence ID" value="RHN61903.1"/>
    <property type="molecule type" value="Genomic_DNA"/>
</dbReference>